<evidence type="ECO:0000313" key="1">
    <source>
        <dbReference type="EMBL" id="BDB51778.1"/>
    </source>
</evidence>
<dbReference type="Pfam" id="PF26622">
    <property type="entry name" value="DUF8199"/>
    <property type="match status" value="1"/>
</dbReference>
<reference evidence="1 2" key="1">
    <citation type="journal article" date="2022" name="Int. J. Syst. Evol. Microbiol.">
        <title>Flavobacterium ammonificans sp. nov. and Flavobacterium ammoniigenes sp. nov., ammonifying bacteria isolated from surface river water.</title>
        <authorList>
            <person name="Watanabe K."/>
            <person name="Kitamura T."/>
            <person name="Ogata Y."/>
            <person name="Shindo C."/>
            <person name="Suda W."/>
        </authorList>
    </citation>
    <scope>NUCLEOTIDE SEQUENCE [LARGE SCALE GENOMIC DNA]</scope>
    <source>
        <strain evidence="1 2">GENT11</strain>
    </source>
</reference>
<name>A0ABM7UZ04_9FLAO</name>
<dbReference type="InterPro" id="IPR058060">
    <property type="entry name" value="HYC_CC_PP"/>
</dbReference>
<gene>
    <name evidence="1" type="ORF">GENT11_00900</name>
</gene>
<keyword evidence="2" id="KW-1185">Reference proteome</keyword>
<dbReference type="NCBIfam" id="NF047658">
    <property type="entry name" value="HYC_CC_PP"/>
    <property type="match status" value="1"/>
</dbReference>
<dbReference type="InterPro" id="IPR058512">
    <property type="entry name" value="DUF8199"/>
</dbReference>
<dbReference type="EMBL" id="AP025183">
    <property type="protein sequence ID" value="BDB51778.1"/>
    <property type="molecule type" value="Genomic_DNA"/>
</dbReference>
<sequence length="109" mass="12068">MHYCGGKLASVSIQIPSSSQQQMTSCCAKKAVEKDSCCKNKKVEIEKKSDHATLKAFSFDPYFACIVSINRLPIVVESTSFVTKSIASYCCDANAPPLFKLYSQYVFYA</sequence>
<organism evidence="1 2">
    <name type="scientific">Flavobacterium ammonificans</name>
    <dbReference type="NCBI Taxonomy" id="1751056"/>
    <lineage>
        <taxon>Bacteria</taxon>
        <taxon>Pseudomonadati</taxon>
        <taxon>Bacteroidota</taxon>
        <taxon>Flavobacteriia</taxon>
        <taxon>Flavobacteriales</taxon>
        <taxon>Flavobacteriaceae</taxon>
        <taxon>Flavobacterium</taxon>
    </lineage>
</organism>
<protein>
    <submittedName>
        <fullName evidence="1">Uncharacterized protein</fullName>
    </submittedName>
</protein>
<reference evidence="1 2" key="2">
    <citation type="journal article" date="2022" name="Microorganisms">
        <title>Complete Genome Sequences of Two Flavobacterium ammonificans Strains and a Flavobacterium ammoniigenes Strain of Ammonifying Bacterioplankton Isolated from Surface River Water.</title>
        <authorList>
            <person name="Suda W."/>
            <person name="Ogata Y."/>
            <person name="Shindo C."/>
            <person name="Watanabe K."/>
        </authorList>
    </citation>
    <scope>NUCLEOTIDE SEQUENCE [LARGE SCALE GENOMIC DNA]</scope>
    <source>
        <strain evidence="1 2">GENT11</strain>
    </source>
</reference>
<evidence type="ECO:0000313" key="2">
    <source>
        <dbReference type="Proteomes" id="UP001319865"/>
    </source>
</evidence>
<accession>A0ABM7UZ04</accession>
<proteinExistence type="predicted"/>
<dbReference type="Proteomes" id="UP001319865">
    <property type="component" value="Chromosome"/>
</dbReference>